<sequence length="56" mass="6135">TTTTPLPTQTTIPVCQTAFWNQTYSILAGSMGTTGTTSTLLYNPYDVQFDGYGNMY</sequence>
<dbReference type="EMBL" id="CAJOBR010082576">
    <property type="protein sequence ID" value="CAF5126654.1"/>
    <property type="molecule type" value="Genomic_DNA"/>
</dbReference>
<name>A0A822FPN6_9BILA</name>
<feature type="non-terminal residue" evidence="1">
    <location>
        <position position="56"/>
    </location>
</feature>
<evidence type="ECO:0000313" key="1">
    <source>
        <dbReference type="EMBL" id="CAF5126654.1"/>
    </source>
</evidence>
<reference evidence="1" key="1">
    <citation type="submission" date="2021-02" db="EMBL/GenBank/DDBJ databases">
        <authorList>
            <person name="Nowell W R."/>
        </authorList>
    </citation>
    <scope>NUCLEOTIDE SEQUENCE</scope>
</reference>
<evidence type="ECO:0000313" key="2">
    <source>
        <dbReference type="Proteomes" id="UP000663848"/>
    </source>
</evidence>
<accession>A0A822FPN6</accession>
<comment type="caution">
    <text evidence="1">The sequence shown here is derived from an EMBL/GenBank/DDBJ whole genome shotgun (WGS) entry which is preliminary data.</text>
</comment>
<protein>
    <submittedName>
        <fullName evidence="1">Uncharacterized protein</fullName>
    </submittedName>
</protein>
<proteinExistence type="predicted"/>
<dbReference type="AlphaFoldDB" id="A0A822FPN6"/>
<gene>
    <name evidence="1" type="ORF">QYT958_LOCUS46441</name>
</gene>
<dbReference type="Proteomes" id="UP000663848">
    <property type="component" value="Unassembled WGS sequence"/>
</dbReference>
<feature type="non-terminal residue" evidence="1">
    <location>
        <position position="1"/>
    </location>
</feature>
<organism evidence="1 2">
    <name type="scientific">Rotaria socialis</name>
    <dbReference type="NCBI Taxonomy" id="392032"/>
    <lineage>
        <taxon>Eukaryota</taxon>
        <taxon>Metazoa</taxon>
        <taxon>Spiralia</taxon>
        <taxon>Gnathifera</taxon>
        <taxon>Rotifera</taxon>
        <taxon>Eurotatoria</taxon>
        <taxon>Bdelloidea</taxon>
        <taxon>Philodinida</taxon>
        <taxon>Philodinidae</taxon>
        <taxon>Rotaria</taxon>
    </lineage>
</organism>